<sequence length="147" mass="15869">MTQTPINGSGFPTKVHRRGFIALVAAFPFAARADPSLGEGWILLGESRVNLVKNFSIVPVTLARGLFTGLVVEAVDKPVFIESIEVTFTNGETSELRVRSIISAGSRTRKMLLPGLVRGIRVVKIIYKRVPTGGTATVRIHGRRSGA</sequence>
<accession>A0ABT2Z745</accession>
<evidence type="ECO:0000313" key="1">
    <source>
        <dbReference type="EMBL" id="MCV2866953.1"/>
    </source>
</evidence>
<evidence type="ECO:0000313" key="2">
    <source>
        <dbReference type="Proteomes" id="UP001652503"/>
    </source>
</evidence>
<name>A0ABT2Z745_9RHOB</name>
<dbReference type="EMBL" id="JAOWLA010000042">
    <property type="protein sequence ID" value="MCV2866953.1"/>
    <property type="molecule type" value="Genomic_DNA"/>
</dbReference>
<protein>
    <recommendedName>
        <fullName evidence="3">DUF5666 domain-containing protein</fullName>
    </recommendedName>
</protein>
<comment type="caution">
    <text evidence="1">The sequence shown here is derived from an EMBL/GenBank/DDBJ whole genome shotgun (WGS) entry which is preliminary data.</text>
</comment>
<organism evidence="1 2">
    <name type="scientific">Albidovulum sediminicola</name>
    <dbReference type="NCBI Taxonomy" id="2984331"/>
    <lineage>
        <taxon>Bacteria</taxon>
        <taxon>Pseudomonadati</taxon>
        <taxon>Pseudomonadota</taxon>
        <taxon>Alphaproteobacteria</taxon>
        <taxon>Rhodobacterales</taxon>
        <taxon>Paracoccaceae</taxon>
        <taxon>Albidovulum</taxon>
    </lineage>
</organism>
<dbReference type="RefSeq" id="WP_263723500.1">
    <property type="nucleotide sequence ID" value="NZ_JAOWLA010000042.1"/>
</dbReference>
<dbReference type="Proteomes" id="UP001652503">
    <property type="component" value="Unassembled WGS sequence"/>
</dbReference>
<proteinExistence type="predicted"/>
<evidence type="ECO:0008006" key="3">
    <source>
        <dbReference type="Google" id="ProtNLM"/>
    </source>
</evidence>
<gene>
    <name evidence="1" type="ORF">OE647_19865</name>
</gene>
<keyword evidence="2" id="KW-1185">Reference proteome</keyword>
<reference evidence="1 2" key="1">
    <citation type="submission" date="2022-10" db="EMBL/GenBank/DDBJ databases">
        <title>Defluviimonas sp. nov., isolated from ocean surface water.</title>
        <authorList>
            <person name="He W."/>
            <person name="Wang L."/>
            <person name="Zhang D.-F."/>
        </authorList>
    </citation>
    <scope>NUCLEOTIDE SEQUENCE [LARGE SCALE GENOMIC DNA]</scope>
    <source>
        <strain evidence="1 2">WL0075</strain>
    </source>
</reference>